<reference evidence="1 2" key="1">
    <citation type="submission" date="2018-10" db="EMBL/GenBank/DDBJ databases">
        <title>Genomic Encyclopedia of Archaeal and Bacterial Type Strains, Phase II (KMG-II): from individual species to whole genera.</title>
        <authorList>
            <person name="Goeker M."/>
        </authorList>
    </citation>
    <scope>NUCLEOTIDE SEQUENCE [LARGE SCALE GENOMIC DNA]</scope>
    <source>
        <strain evidence="1 2">DSM 19839</strain>
    </source>
</reference>
<gene>
    <name evidence="1" type="ORF">BC962_1325</name>
</gene>
<keyword evidence="2" id="KW-1185">Reference proteome</keyword>
<sequence>MKSKEEANLVKAKKKAKNRKVELIVKAHELYALPPTEKNVDANTSLSDDEGYTSEFGESNSKYETVVFKNFIMNWDIEVENKKDKNYNVELVSITHNPKPSGNPNIFDVNPLKPKKYSNNKSIFGTVVHASPSPEDYTIHFQIFKNDKDPHTFHLDPKLKVNPE</sequence>
<dbReference type="Proteomes" id="UP000276282">
    <property type="component" value="Unassembled WGS sequence"/>
</dbReference>
<accession>A0A495PWF6</accession>
<proteinExistence type="predicted"/>
<evidence type="ECO:0000313" key="1">
    <source>
        <dbReference type="EMBL" id="RKS53079.1"/>
    </source>
</evidence>
<dbReference type="OrthoDB" id="1354019at2"/>
<organism evidence="1 2">
    <name type="scientific">Gillisia mitskevichiae</name>
    <dbReference type="NCBI Taxonomy" id="270921"/>
    <lineage>
        <taxon>Bacteria</taxon>
        <taxon>Pseudomonadati</taxon>
        <taxon>Bacteroidota</taxon>
        <taxon>Flavobacteriia</taxon>
        <taxon>Flavobacteriales</taxon>
        <taxon>Flavobacteriaceae</taxon>
        <taxon>Gillisia</taxon>
    </lineage>
</organism>
<dbReference type="AlphaFoldDB" id="A0A495PWF6"/>
<name>A0A495PWF6_9FLAO</name>
<protein>
    <submittedName>
        <fullName evidence="1">Uncharacterized protein</fullName>
    </submittedName>
</protein>
<comment type="caution">
    <text evidence="1">The sequence shown here is derived from an EMBL/GenBank/DDBJ whole genome shotgun (WGS) entry which is preliminary data.</text>
</comment>
<dbReference type="RefSeq" id="WP_121345109.1">
    <property type="nucleotide sequence ID" value="NZ_RBLG01000002.1"/>
</dbReference>
<evidence type="ECO:0000313" key="2">
    <source>
        <dbReference type="Proteomes" id="UP000276282"/>
    </source>
</evidence>
<dbReference type="EMBL" id="RBLG01000002">
    <property type="protein sequence ID" value="RKS53079.1"/>
    <property type="molecule type" value="Genomic_DNA"/>
</dbReference>